<comment type="caution">
    <text evidence="2">The sequence shown here is derived from an EMBL/GenBank/DDBJ whole genome shotgun (WGS) entry which is preliminary data.</text>
</comment>
<gene>
    <name evidence="2" type="ORF">STVIR_3827</name>
</gene>
<keyword evidence="1" id="KW-0472">Membrane</keyword>
<proteinExistence type="predicted"/>
<keyword evidence="1" id="KW-0812">Transmembrane</keyword>
<organism evidence="2 3">
    <name type="scientific">Streptomyces viridochromogenes Tue57</name>
    <dbReference type="NCBI Taxonomy" id="1160705"/>
    <lineage>
        <taxon>Bacteria</taxon>
        <taxon>Bacillati</taxon>
        <taxon>Actinomycetota</taxon>
        <taxon>Actinomycetes</taxon>
        <taxon>Kitasatosporales</taxon>
        <taxon>Streptomycetaceae</taxon>
        <taxon>Streptomyces</taxon>
    </lineage>
</organism>
<keyword evidence="1" id="KW-1133">Transmembrane helix</keyword>
<evidence type="ECO:0000313" key="3">
    <source>
        <dbReference type="Proteomes" id="UP000011205"/>
    </source>
</evidence>
<dbReference type="Proteomes" id="UP000011205">
    <property type="component" value="Unassembled WGS sequence"/>
</dbReference>
<protein>
    <submittedName>
        <fullName evidence="2">Uncharacterized protein</fullName>
    </submittedName>
</protein>
<feature type="transmembrane region" description="Helical" evidence="1">
    <location>
        <begin position="31"/>
        <end position="52"/>
    </location>
</feature>
<sequence length="55" mass="5842">MMFALFGGGLLAWTAVRVRQRQPVAHSVSPVASATLAGLVSVIALIIGTWCFTRL</sequence>
<dbReference type="AlphaFoldDB" id="L8PC50"/>
<evidence type="ECO:0000256" key="1">
    <source>
        <dbReference type="SAM" id="Phobius"/>
    </source>
</evidence>
<evidence type="ECO:0000313" key="2">
    <source>
        <dbReference type="EMBL" id="ELS55126.1"/>
    </source>
</evidence>
<accession>L8PC50</accession>
<name>L8PC50_STRVR</name>
<dbReference type="PATRIC" id="fig|1160705.3.peg.3789"/>
<reference evidence="2 3" key="1">
    <citation type="journal article" date="2013" name="Genome Announc.">
        <title>Draft Genome Sequence of Streptomyces viridochromogenes Strain Tu57, Producer of Avilamycin.</title>
        <authorList>
            <person name="Gruning B.A."/>
            <person name="Erxleben A."/>
            <person name="Hahnlein A."/>
            <person name="Gunther S."/>
        </authorList>
    </citation>
    <scope>NUCLEOTIDE SEQUENCE [LARGE SCALE GENOMIC DNA]</scope>
    <source>
        <strain evidence="2 3">Tue57</strain>
    </source>
</reference>
<dbReference type="EMBL" id="AMLP01000122">
    <property type="protein sequence ID" value="ELS55126.1"/>
    <property type="molecule type" value="Genomic_DNA"/>
</dbReference>